<comment type="similarity">
    <text evidence="2 4">Belongs to the AB hydrolase superfamily. Lipase family.</text>
</comment>
<dbReference type="InterPro" id="IPR029058">
    <property type="entry name" value="AB_hydrolase_fold"/>
</dbReference>
<feature type="transmembrane region" description="Helical" evidence="5">
    <location>
        <begin position="470"/>
        <end position="491"/>
    </location>
</feature>
<evidence type="ECO:0000256" key="4">
    <source>
        <dbReference type="RuleBase" id="RU004262"/>
    </source>
</evidence>
<evidence type="ECO:0000256" key="5">
    <source>
        <dbReference type="SAM" id="Phobius"/>
    </source>
</evidence>
<evidence type="ECO:0000313" key="8">
    <source>
        <dbReference type="EMBL" id="KAG7156995.1"/>
    </source>
</evidence>
<organism evidence="8 9">
    <name type="scientific">Homarus americanus</name>
    <name type="common">American lobster</name>
    <dbReference type="NCBI Taxonomy" id="6706"/>
    <lineage>
        <taxon>Eukaryota</taxon>
        <taxon>Metazoa</taxon>
        <taxon>Ecdysozoa</taxon>
        <taxon>Arthropoda</taxon>
        <taxon>Crustacea</taxon>
        <taxon>Multicrustacea</taxon>
        <taxon>Malacostraca</taxon>
        <taxon>Eumalacostraca</taxon>
        <taxon>Eucarida</taxon>
        <taxon>Decapoda</taxon>
        <taxon>Pleocyemata</taxon>
        <taxon>Astacidea</taxon>
        <taxon>Nephropoidea</taxon>
        <taxon>Nephropidae</taxon>
        <taxon>Homarus</taxon>
    </lineage>
</organism>
<keyword evidence="5" id="KW-0472">Membrane</keyword>
<feature type="domain" description="Lipase" evidence="7">
    <location>
        <begin position="78"/>
        <end position="254"/>
    </location>
</feature>
<evidence type="ECO:0000256" key="1">
    <source>
        <dbReference type="ARBA" id="ARBA00004613"/>
    </source>
</evidence>
<evidence type="ECO:0000256" key="2">
    <source>
        <dbReference type="ARBA" id="ARBA00010701"/>
    </source>
</evidence>
<gene>
    <name evidence="8" type="primary">Pnliprp1-L</name>
    <name evidence="8" type="ORF">Hamer_G020275</name>
</gene>
<keyword evidence="5" id="KW-1133">Transmembrane helix</keyword>
<keyword evidence="6" id="KW-0732">Signal</keyword>
<dbReference type="GO" id="GO:0016042">
    <property type="term" value="P:lipid catabolic process"/>
    <property type="evidence" value="ECO:0007669"/>
    <property type="project" value="TreeGrafter"/>
</dbReference>
<dbReference type="GO" id="GO:0005615">
    <property type="term" value="C:extracellular space"/>
    <property type="evidence" value="ECO:0007669"/>
    <property type="project" value="TreeGrafter"/>
</dbReference>
<keyword evidence="5" id="KW-0812">Transmembrane</keyword>
<evidence type="ECO:0000256" key="3">
    <source>
        <dbReference type="ARBA" id="ARBA00022525"/>
    </source>
</evidence>
<dbReference type="AlphaFoldDB" id="A0A8J5MMR8"/>
<proteinExistence type="inferred from homology"/>
<dbReference type="InterPro" id="IPR000734">
    <property type="entry name" value="TAG_lipase"/>
</dbReference>
<dbReference type="GO" id="GO:0016298">
    <property type="term" value="F:lipase activity"/>
    <property type="evidence" value="ECO:0007669"/>
    <property type="project" value="InterPro"/>
</dbReference>
<evidence type="ECO:0000313" key="9">
    <source>
        <dbReference type="Proteomes" id="UP000747542"/>
    </source>
</evidence>
<feature type="domain" description="Lipase" evidence="7">
    <location>
        <begin position="347"/>
        <end position="447"/>
    </location>
</feature>
<keyword evidence="3" id="KW-0964">Secreted</keyword>
<dbReference type="InterPro" id="IPR033906">
    <property type="entry name" value="Lipase_N"/>
</dbReference>
<feature type="signal peptide" evidence="6">
    <location>
        <begin position="1"/>
        <end position="20"/>
    </location>
</feature>
<name>A0A8J5MMR8_HOMAM</name>
<accession>A0A8J5MMR8</accession>
<evidence type="ECO:0000256" key="6">
    <source>
        <dbReference type="SAM" id="SignalP"/>
    </source>
</evidence>
<dbReference type="EMBL" id="JAHLQT010038254">
    <property type="protein sequence ID" value="KAG7156995.1"/>
    <property type="molecule type" value="Genomic_DNA"/>
</dbReference>
<dbReference type="InterPro" id="IPR013818">
    <property type="entry name" value="Lipase"/>
</dbReference>
<dbReference type="CDD" id="cd00707">
    <property type="entry name" value="Pancreat_lipase_like"/>
    <property type="match status" value="1"/>
</dbReference>
<reference evidence="8" key="1">
    <citation type="journal article" date="2021" name="Sci. Adv.">
        <title>The American lobster genome reveals insights on longevity, neural, and immune adaptations.</title>
        <authorList>
            <person name="Polinski J.M."/>
            <person name="Zimin A.V."/>
            <person name="Clark K.F."/>
            <person name="Kohn A.B."/>
            <person name="Sadowski N."/>
            <person name="Timp W."/>
            <person name="Ptitsyn A."/>
            <person name="Khanna P."/>
            <person name="Romanova D.Y."/>
            <person name="Williams P."/>
            <person name="Greenwood S.J."/>
            <person name="Moroz L.L."/>
            <person name="Walt D.R."/>
            <person name="Bodnar A.G."/>
        </authorList>
    </citation>
    <scope>NUCLEOTIDE SEQUENCE</scope>
    <source>
        <strain evidence="8">GMGI-L3</strain>
    </source>
</reference>
<dbReference type="SUPFAM" id="SSF53474">
    <property type="entry name" value="alpha/beta-Hydrolases"/>
    <property type="match status" value="1"/>
</dbReference>
<comment type="caution">
    <text evidence="8">The sequence shown here is derived from an EMBL/GenBank/DDBJ whole genome shotgun (WGS) entry which is preliminary data.</text>
</comment>
<dbReference type="PANTHER" id="PTHR11610">
    <property type="entry name" value="LIPASE"/>
    <property type="match status" value="1"/>
</dbReference>
<dbReference type="Pfam" id="PF00151">
    <property type="entry name" value="Lipase"/>
    <property type="match status" value="2"/>
</dbReference>
<dbReference type="PRINTS" id="PR00821">
    <property type="entry name" value="TAGLIPASE"/>
</dbReference>
<protein>
    <submittedName>
        <fullName evidence="8">Inactive pancreatic lipase-related protein 1-like</fullName>
    </submittedName>
</protein>
<evidence type="ECO:0000259" key="7">
    <source>
        <dbReference type="Pfam" id="PF00151"/>
    </source>
</evidence>
<dbReference type="Proteomes" id="UP000747542">
    <property type="component" value="Unassembled WGS sequence"/>
</dbReference>
<feature type="chain" id="PRO_5035156838" evidence="6">
    <location>
        <begin position="21"/>
        <end position="522"/>
    </location>
</feature>
<keyword evidence="9" id="KW-1185">Reference proteome</keyword>
<dbReference type="Gene3D" id="3.40.50.1820">
    <property type="entry name" value="alpha/beta hydrolase"/>
    <property type="match status" value="2"/>
</dbReference>
<comment type="subcellular location">
    <subcellularLocation>
        <location evidence="1">Secreted</location>
    </subcellularLocation>
</comment>
<sequence>MTHFAVVVVLSLVMWGLSMAENNHHLLLFSEITTASSEAPGATTEEDWSNIDHRSHKDVDNSEVSLESISVKGSLRMVKHFFLWTRKNAGNSSYEILDPTKLITIINSNFSARQTFIIIHGFLGWGNEAWILQLKDKLLNMSDCNVISVDWPAGSEWILLTYYTAVKDVPYVAQDTTLLLENLVTQKALNLKYVHFIGHSLGAHVSGLAGKPFKGEIGRITGLDPAGLEYHQVPAKERIDSSDAKYVDIMHTNGCYNFWNPWGVCILLMETIRDNKEKIRSSAQAATPPTPLQLTTKDMSKAFALIQEGLQIFADNDPNCERNIKIARAVNNALSSYTELYKEKDCYGINENIGHSDFWPNGGEHQPACQKVNGEIGCDHELAYKYYIESLDYGIDSTLFLARNCSHWKEYEAGNCSCGDDAQYMGYFVNTRLDGIFYLTTKSSEPFAKKDAVCLPGSAYSDRIKRLFKIVAASFSGVAAIIGVAAVGITMQRRRSRLLKSGLLTDEDEQVEKDNDDELVEA</sequence>